<dbReference type="InterPro" id="IPR023214">
    <property type="entry name" value="HAD_sf"/>
</dbReference>
<dbReference type="NCBIfam" id="TIGR01484">
    <property type="entry name" value="HAD-SF-IIB"/>
    <property type="match status" value="1"/>
</dbReference>
<dbReference type="GO" id="GO:0016791">
    <property type="term" value="F:phosphatase activity"/>
    <property type="evidence" value="ECO:0007669"/>
    <property type="project" value="UniProtKB-ARBA"/>
</dbReference>
<dbReference type="SFLD" id="SFLDG01140">
    <property type="entry name" value="C2.B:_Phosphomannomutase_and_P"/>
    <property type="match status" value="1"/>
</dbReference>
<dbReference type="SFLD" id="SFLDS00003">
    <property type="entry name" value="Haloacid_Dehalogenase"/>
    <property type="match status" value="1"/>
</dbReference>
<dbReference type="AlphaFoldDB" id="A0A1H3C778"/>
<dbReference type="CDD" id="cd07516">
    <property type="entry name" value="HAD_Pase"/>
    <property type="match status" value="1"/>
</dbReference>
<organism evidence="1 2">
    <name type="scientific">Marininema mesophilum</name>
    <dbReference type="NCBI Taxonomy" id="1048340"/>
    <lineage>
        <taxon>Bacteria</taxon>
        <taxon>Bacillati</taxon>
        <taxon>Bacillota</taxon>
        <taxon>Bacilli</taxon>
        <taxon>Bacillales</taxon>
        <taxon>Thermoactinomycetaceae</taxon>
        <taxon>Marininema</taxon>
    </lineage>
</organism>
<dbReference type="Pfam" id="PF08282">
    <property type="entry name" value="Hydrolase_3"/>
    <property type="match status" value="1"/>
</dbReference>
<evidence type="ECO:0008006" key="3">
    <source>
        <dbReference type="Google" id="ProtNLM"/>
    </source>
</evidence>
<dbReference type="InterPro" id="IPR000150">
    <property type="entry name" value="Cof"/>
</dbReference>
<dbReference type="EMBL" id="FNNQ01000020">
    <property type="protein sequence ID" value="SDX49941.1"/>
    <property type="molecule type" value="Genomic_DNA"/>
</dbReference>
<proteinExistence type="predicted"/>
<dbReference type="GO" id="GO:0000287">
    <property type="term" value="F:magnesium ion binding"/>
    <property type="evidence" value="ECO:0007669"/>
    <property type="project" value="TreeGrafter"/>
</dbReference>
<dbReference type="STRING" id="1048340.SAMN05444487_12039"/>
<reference evidence="1 2" key="1">
    <citation type="submission" date="2016-10" db="EMBL/GenBank/DDBJ databases">
        <authorList>
            <person name="de Groot N.N."/>
        </authorList>
    </citation>
    <scope>NUCLEOTIDE SEQUENCE [LARGE SCALE GENOMIC DNA]</scope>
    <source>
        <strain evidence="1 2">DSM 45610</strain>
    </source>
</reference>
<evidence type="ECO:0000313" key="1">
    <source>
        <dbReference type="EMBL" id="SDX49941.1"/>
    </source>
</evidence>
<accession>A0A1H3C778</accession>
<keyword evidence="2" id="KW-1185">Reference proteome</keyword>
<sequence>MNQLTYPLFVSDIDGTLISSDQLIHDANLKVPDANLKSIEEFRRQGGLFTLATGRSYAEAKRLIEFLDIQLPVILCNGGMLYHPKTDQLTPVATLEQTVVTEIISQLTSIVPSMDLLVYTTDRIYSTGLSPIVQAVLQSDFDTEDLMPLENLASFADLPTVPWIKICVVGENRWMKDLHKWADSTPFSLEVVQSSDNFFEILPVGVSKGAAVVALAESLGLPPRSAAVIGDHMNDLSMTKVAGTSAAMANAHPSLLQAADHITLSNDEAGLSYFINNHLLSTPVNIASER</sequence>
<dbReference type="NCBIfam" id="TIGR00099">
    <property type="entry name" value="Cof-subfamily"/>
    <property type="match status" value="1"/>
</dbReference>
<dbReference type="PANTHER" id="PTHR10000:SF8">
    <property type="entry name" value="HAD SUPERFAMILY HYDROLASE-LIKE, TYPE 3"/>
    <property type="match status" value="1"/>
</dbReference>
<evidence type="ECO:0000313" key="2">
    <source>
        <dbReference type="Proteomes" id="UP000198534"/>
    </source>
</evidence>
<dbReference type="InterPro" id="IPR036412">
    <property type="entry name" value="HAD-like_sf"/>
</dbReference>
<dbReference type="SUPFAM" id="SSF56784">
    <property type="entry name" value="HAD-like"/>
    <property type="match status" value="1"/>
</dbReference>
<dbReference type="GO" id="GO:0005829">
    <property type="term" value="C:cytosol"/>
    <property type="evidence" value="ECO:0007669"/>
    <property type="project" value="TreeGrafter"/>
</dbReference>
<name>A0A1H3C778_9BACL</name>
<gene>
    <name evidence="1" type="ORF">SAMN05444487_12039</name>
</gene>
<dbReference type="RefSeq" id="WP_177168114.1">
    <property type="nucleotide sequence ID" value="NZ_FNNQ01000020.1"/>
</dbReference>
<protein>
    <recommendedName>
        <fullName evidence="3">Cof subfamily of IIB subfamily of haloacid dehalogenase superfamily/HAD-superfamily hydrolase, subfamily IIB</fullName>
    </recommendedName>
</protein>
<dbReference type="InterPro" id="IPR006379">
    <property type="entry name" value="HAD-SF_hydro_IIB"/>
</dbReference>
<dbReference type="PANTHER" id="PTHR10000">
    <property type="entry name" value="PHOSPHOSERINE PHOSPHATASE"/>
    <property type="match status" value="1"/>
</dbReference>
<dbReference type="Gene3D" id="3.40.50.1000">
    <property type="entry name" value="HAD superfamily/HAD-like"/>
    <property type="match status" value="1"/>
</dbReference>
<dbReference type="Gene3D" id="3.30.1240.10">
    <property type="match status" value="1"/>
</dbReference>
<dbReference type="Proteomes" id="UP000198534">
    <property type="component" value="Unassembled WGS sequence"/>
</dbReference>